<protein>
    <submittedName>
        <fullName evidence="1">A-kinase anchor protein 14</fullName>
    </submittedName>
</protein>
<dbReference type="GO" id="GO:0016301">
    <property type="term" value="F:kinase activity"/>
    <property type="evidence" value="ECO:0007669"/>
    <property type="project" value="UniProtKB-KW"/>
</dbReference>
<feature type="non-terminal residue" evidence="1">
    <location>
        <position position="1"/>
    </location>
</feature>
<dbReference type="EMBL" id="JTDY01001890">
    <property type="protein sequence ID" value="KOB72622.1"/>
    <property type="molecule type" value="Genomic_DNA"/>
</dbReference>
<name>A0A0L7LAX0_OPEBR</name>
<evidence type="ECO:0000313" key="1">
    <source>
        <dbReference type="EMBL" id="KOB72622.1"/>
    </source>
</evidence>
<evidence type="ECO:0000313" key="2">
    <source>
        <dbReference type="Proteomes" id="UP000037510"/>
    </source>
</evidence>
<dbReference type="Pfam" id="PF14469">
    <property type="entry name" value="AKAP28"/>
    <property type="match status" value="1"/>
</dbReference>
<organism evidence="1 2">
    <name type="scientific">Operophtera brumata</name>
    <name type="common">Winter moth</name>
    <name type="synonym">Phalaena brumata</name>
    <dbReference type="NCBI Taxonomy" id="104452"/>
    <lineage>
        <taxon>Eukaryota</taxon>
        <taxon>Metazoa</taxon>
        <taxon>Ecdysozoa</taxon>
        <taxon>Arthropoda</taxon>
        <taxon>Hexapoda</taxon>
        <taxon>Insecta</taxon>
        <taxon>Pterygota</taxon>
        <taxon>Neoptera</taxon>
        <taxon>Endopterygota</taxon>
        <taxon>Lepidoptera</taxon>
        <taxon>Glossata</taxon>
        <taxon>Ditrysia</taxon>
        <taxon>Geometroidea</taxon>
        <taxon>Geometridae</taxon>
        <taxon>Larentiinae</taxon>
        <taxon>Operophtera</taxon>
    </lineage>
</organism>
<dbReference type="Proteomes" id="UP000037510">
    <property type="component" value="Unassembled WGS sequence"/>
</dbReference>
<comment type="caution">
    <text evidence="1">The sequence shown here is derived from an EMBL/GenBank/DDBJ whole genome shotgun (WGS) entry which is preliminary data.</text>
</comment>
<keyword evidence="2" id="KW-1185">Reference proteome</keyword>
<gene>
    <name evidence="1" type="ORF">OBRU01_12327</name>
</gene>
<dbReference type="STRING" id="104452.A0A0L7LAX0"/>
<keyword evidence="1" id="KW-0418">Kinase</keyword>
<keyword evidence="1" id="KW-0808">Transferase</keyword>
<dbReference type="InterPro" id="IPR025663">
    <property type="entry name" value="AKAP_28"/>
</dbReference>
<reference evidence="1 2" key="1">
    <citation type="journal article" date="2015" name="Genome Biol. Evol.">
        <title>The genome of winter moth (Operophtera brumata) provides a genomic perspective on sexual dimorphism and phenology.</title>
        <authorList>
            <person name="Derks M.F."/>
            <person name="Smit S."/>
            <person name="Salis L."/>
            <person name="Schijlen E."/>
            <person name="Bossers A."/>
            <person name="Mateman C."/>
            <person name="Pijl A.S."/>
            <person name="de Ridder D."/>
            <person name="Groenen M.A."/>
            <person name="Visser M.E."/>
            <person name="Megens H.J."/>
        </authorList>
    </citation>
    <scope>NUCLEOTIDE SEQUENCE [LARGE SCALE GENOMIC DNA]</scope>
    <source>
        <strain evidence="1">WM2013NL</strain>
        <tissue evidence="1">Head and thorax</tissue>
    </source>
</reference>
<dbReference type="AlphaFoldDB" id="A0A0L7LAX0"/>
<proteinExistence type="predicted"/>
<feature type="non-terminal residue" evidence="1">
    <location>
        <position position="85"/>
    </location>
</feature>
<sequence>ISSPFSKNGLTFIAETIEKRWYLTPILKYFLKYQGMSQDECSQYYYFEGVFSQPCNSYPIPQATVSVFFRIQDTHIEPPKLKGAP</sequence>
<accession>A0A0L7LAX0</accession>